<dbReference type="GO" id="GO:0005886">
    <property type="term" value="C:plasma membrane"/>
    <property type="evidence" value="ECO:0007669"/>
    <property type="project" value="UniProtKB-SubCell"/>
</dbReference>
<dbReference type="Gene3D" id="1.20.1250.20">
    <property type="entry name" value="MFS general substrate transporter like domains"/>
    <property type="match status" value="1"/>
</dbReference>
<dbReference type="RefSeq" id="WP_110101637.1">
    <property type="nucleotide sequence ID" value="NZ_CP122561.1"/>
</dbReference>
<dbReference type="CDD" id="cd17489">
    <property type="entry name" value="MFS_YfcJ_like"/>
    <property type="match status" value="1"/>
</dbReference>
<feature type="transmembrane region" description="Helical" evidence="5">
    <location>
        <begin position="175"/>
        <end position="195"/>
    </location>
</feature>
<feature type="transmembrane region" description="Helical" evidence="5">
    <location>
        <begin position="216"/>
        <end position="241"/>
    </location>
</feature>
<keyword evidence="2 5" id="KW-0812">Transmembrane</keyword>
<evidence type="ECO:0000313" key="8">
    <source>
        <dbReference type="Proteomes" id="UP001224674"/>
    </source>
</evidence>
<organism evidence="7 8">
    <name type="scientific">Auritidibacter ignavus</name>
    <dbReference type="NCBI Taxonomy" id="678932"/>
    <lineage>
        <taxon>Bacteria</taxon>
        <taxon>Bacillati</taxon>
        <taxon>Actinomycetota</taxon>
        <taxon>Actinomycetes</taxon>
        <taxon>Micrococcales</taxon>
        <taxon>Micrococcaceae</taxon>
        <taxon>Auritidibacter</taxon>
    </lineage>
</organism>
<dbReference type="EMBL" id="CP122566">
    <property type="protein sequence ID" value="WGH94103.1"/>
    <property type="molecule type" value="Genomic_DNA"/>
</dbReference>
<evidence type="ECO:0000313" key="7">
    <source>
        <dbReference type="EMBL" id="WGH94103.1"/>
    </source>
</evidence>
<dbReference type="Pfam" id="PF07690">
    <property type="entry name" value="MFS_1"/>
    <property type="match status" value="1"/>
</dbReference>
<proteinExistence type="predicted"/>
<feature type="transmembrane region" description="Helical" evidence="5">
    <location>
        <begin position="145"/>
        <end position="163"/>
    </location>
</feature>
<sequence length="406" mass="42932">MVIQGAHTIEPSPRLFTPAYVLTIGVQLFVSLVFISLMTFMAVYAIRMFAVEETAAGFAAGAYVLGAALARLAFGKYIDVIGRRRVLIVGLIVFGACSGLYLLAINYPLLITVRLIHGLAFGLINTAITAVAISLIPAHRLAEGIGYFGISGTIANGIGPLLAVPMSLSVDPVWMFTYTGALSVLSLVAVLILKVPEPEISATERETLRGVRFDTIVDLDALPVAGVVLLCGLGYSVVMTYLTPFMISTGEPASASIFFAVFSVAMLLVRLFAGRLQDRRGENSVIPALLLCFAAGLGLLALTQDLWAVVLAGTLVGCGFGGAVPCLQVVGVQRATPERVSMATSTHFLALDSGVALAPVLLGSLITYSGYRLLYATGVGLMLASLGIYWFVHGRYHRGRIPRGGM</sequence>
<feature type="transmembrane region" description="Helical" evidence="5">
    <location>
        <begin position="20"/>
        <end position="43"/>
    </location>
</feature>
<protein>
    <submittedName>
        <fullName evidence="7">MFS transporter</fullName>
    </submittedName>
</protein>
<keyword evidence="8" id="KW-1185">Reference proteome</keyword>
<keyword evidence="3 5" id="KW-1133">Transmembrane helix</keyword>
<reference evidence="7 8" key="1">
    <citation type="submission" date="2023-03" db="EMBL/GenBank/DDBJ databases">
        <title>Complete genome sequences of several Auritidibacter ignavus strains isolated from ear infections.</title>
        <authorList>
            <person name="Baehr T."/>
            <person name="Baumhoegger A.M."/>
        </authorList>
    </citation>
    <scope>NUCLEOTIDE SEQUENCE [LARGE SCALE GENOMIC DNA]</scope>
    <source>
        <strain evidence="7 8">BABAE-6</strain>
    </source>
</reference>
<evidence type="ECO:0000256" key="5">
    <source>
        <dbReference type="SAM" id="Phobius"/>
    </source>
</evidence>
<feature type="transmembrane region" description="Helical" evidence="5">
    <location>
        <begin position="253"/>
        <end position="273"/>
    </location>
</feature>
<dbReference type="PROSITE" id="PS50850">
    <property type="entry name" value="MFS"/>
    <property type="match status" value="1"/>
</dbReference>
<dbReference type="InterPro" id="IPR036259">
    <property type="entry name" value="MFS_trans_sf"/>
</dbReference>
<evidence type="ECO:0000256" key="2">
    <source>
        <dbReference type="ARBA" id="ARBA00022692"/>
    </source>
</evidence>
<keyword evidence="4 5" id="KW-0472">Membrane</keyword>
<feature type="domain" description="Major facilitator superfamily (MFS) profile" evidence="6">
    <location>
        <begin position="20"/>
        <end position="396"/>
    </location>
</feature>
<evidence type="ECO:0000256" key="3">
    <source>
        <dbReference type="ARBA" id="ARBA00022989"/>
    </source>
</evidence>
<feature type="transmembrane region" description="Helical" evidence="5">
    <location>
        <begin position="86"/>
        <end position="109"/>
    </location>
</feature>
<feature type="transmembrane region" description="Helical" evidence="5">
    <location>
        <begin position="373"/>
        <end position="392"/>
    </location>
</feature>
<feature type="transmembrane region" description="Helical" evidence="5">
    <location>
        <begin position="308"/>
        <end position="327"/>
    </location>
</feature>
<name>A0AAJ6ANM6_9MICC</name>
<feature type="transmembrane region" description="Helical" evidence="5">
    <location>
        <begin position="115"/>
        <end position="138"/>
    </location>
</feature>
<dbReference type="InterPro" id="IPR011701">
    <property type="entry name" value="MFS"/>
</dbReference>
<accession>A0AAJ6ANM6</accession>
<dbReference type="Proteomes" id="UP001224674">
    <property type="component" value="Chromosome"/>
</dbReference>
<dbReference type="InterPro" id="IPR020846">
    <property type="entry name" value="MFS_dom"/>
</dbReference>
<evidence type="ECO:0000256" key="4">
    <source>
        <dbReference type="ARBA" id="ARBA00023136"/>
    </source>
</evidence>
<dbReference type="PANTHER" id="PTHR23531:SF1">
    <property type="entry name" value="QUINOLENE RESISTANCE PROTEIN NORA"/>
    <property type="match status" value="1"/>
</dbReference>
<dbReference type="PANTHER" id="PTHR23531">
    <property type="entry name" value="QUINOLENE RESISTANCE PROTEIN NORA"/>
    <property type="match status" value="1"/>
</dbReference>
<comment type="subcellular location">
    <subcellularLocation>
        <location evidence="1">Cell membrane</location>
        <topology evidence="1">Multi-pass membrane protein</topology>
    </subcellularLocation>
</comment>
<feature type="transmembrane region" description="Helical" evidence="5">
    <location>
        <begin position="348"/>
        <end position="367"/>
    </location>
</feature>
<dbReference type="InterPro" id="IPR052714">
    <property type="entry name" value="MFS_Exporter"/>
</dbReference>
<feature type="transmembrane region" description="Helical" evidence="5">
    <location>
        <begin position="285"/>
        <end position="302"/>
    </location>
</feature>
<dbReference type="GO" id="GO:0022857">
    <property type="term" value="F:transmembrane transporter activity"/>
    <property type="evidence" value="ECO:0007669"/>
    <property type="project" value="InterPro"/>
</dbReference>
<dbReference type="SUPFAM" id="SSF103473">
    <property type="entry name" value="MFS general substrate transporter"/>
    <property type="match status" value="1"/>
</dbReference>
<evidence type="ECO:0000259" key="6">
    <source>
        <dbReference type="PROSITE" id="PS50850"/>
    </source>
</evidence>
<gene>
    <name evidence="7" type="ORF">QDX21_04755</name>
</gene>
<dbReference type="AlphaFoldDB" id="A0AAJ6ANM6"/>
<evidence type="ECO:0000256" key="1">
    <source>
        <dbReference type="ARBA" id="ARBA00004651"/>
    </source>
</evidence>
<feature type="transmembrane region" description="Helical" evidence="5">
    <location>
        <begin position="55"/>
        <end position="74"/>
    </location>
</feature>